<dbReference type="PANTHER" id="PTHR21064:SF6">
    <property type="entry name" value="AMINOGLYCOSIDE PHOSPHOTRANSFERASE DOMAIN-CONTAINING PROTEIN"/>
    <property type="match status" value="1"/>
</dbReference>
<dbReference type="GO" id="GO:0019202">
    <property type="term" value="F:amino acid kinase activity"/>
    <property type="evidence" value="ECO:0007669"/>
    <property type="project" value="TreeGrafter"/>
</dbReference>
<dbReference type="PANTHER" id="PTHR21064">
    <property type="entry name" value="AMINOGLYCOSIDE PHOSPHOTRANSFERASE DOMAIN-CONTAINING PROTEIN-RELATED"/>
    <property type="match status" value="1"/>
</dbReference>
<evidence type="ECO:0000313" key="4">
    <source>
        <dbReference type="Proteomes" id="UP000251213"/>
    </source>
</evidence>
<evidence type="ECO:0000259" key="2">
    <source>
        <dbReference type="Pfam" id="PF01636"/>
    </source>
</evidence>
<dbReference type="Gene3D" id="3.30.200.20">
    <property type="entry name" value="Phosphorylase Kinase, domain 1"/>
    <property type="match status" value="1"/>
</dbReference>
<feature type="domain" description="Aminoglycoside phosphotransferase" evidence="2">
    <location>
        <begin position="33"/>
        <end position="276"/>
    </location>
</feature>
<organism evidence="3 4">
    <name type="scientific">Thermoflavimicrobium daqui</name>
    <dbReference type="NCBI Taxonomy" id="2137476"/>
    <lineage>
        <taxon>Bacteria</taxon>
        <taxon>Bacillati</taxon>
        <taxon>Bacillota</taxon>
        <taxon>Bacilli</taxon>
        <taxon>Bacillales</taxon>
        <taxon>Thermoactinomycetaceae</taxon>
        <taxon>Thermoflavimicrobium</taxon>
    </lineage>
</organism>
<comment type="similarity">
    <text evidence="1">Belongs to the pseudomonas-type ThrB family.</text>
</comment>
<sequence length="333" mass="39882">MILARKGESMGEQIIIGEILHHITSTFRFQLDDIEPIQRGYQNRKWFAINDHGKKLFIKCYSSKRYPSEKMRFVRIALQIQSQLHEAGVVCPKLYGIDGKYIFETPSGFLFCMMDACDGDTIHPGEANWLQMFDLGRVTGYMHQVLNDFPKDRSYWSPTRLQLLKKWRMEWEKASTENCSIRIRFLLKRQREIIDSLQMQQFEECEQGWAHWDLWMENILFQGNLVSAILDFDRMKYVYPDLDIARAIMSGAFISQMGMDMRKVAAFIEGYRTYRPITKFQLARAFRLLWCKEAPWWYTADIEERSENPRRFFEEMCWLMEHWWELEDIFDIG</sequence>
<reference evidence="3 4" key="1">
    <citation type="submission" date="2018-06" db="EMBL/GenBank/DDBJ databases">
        <title>Thermoflavimicrobium daqus sp. nov., a thermophilic microbe isolated from Moutai-flavour Daqu.</title>
        <authorList>
            <person name="Wang X."/>
            <person name="Zhou H."/>
        </authorList>
    </citation>
    <scope>NUCLEOTIDE SEQUENCE [LARGE SCALE GENOMIC DNA]</scope>
    <source>
        <strain evidence="3 4">FBKL4.011</strain>
    </source>
</reference>
<dbReference type="RefSeq" id="WP_113657376.1">
    <property type="nucleotide sequence ID" value="NZ_KZ845663.1"/>
</dbReference>
<evidence type="ECO:0000313" key="3">
    <source>
        <dbReference type="EMBL" id="RAL26771.1"/>
    </source>
</evidence>
<keyword evidence="4" id="KW-1185">Reference proteome</keyword>
<proteinExistence type="inferred from homology"/>
<comment type="caution">
    <text evidence="3">The sequence shown here is derived from an EMBL/GenBank/DDBJ whole genome shotgun (WGS) entry which is preliminary data.</text>
</comment>
<dbReference type="OrthoDB" id="9777460at2"/>
<dbReference type="Pfam" id="PF01636">
    <property type="entry name" value="APH"/>
    <property type="match status" value="1"/>
</dbReference>
<dbReference type="SUPFAM" id="SSF56112">
    <property type="entry name" value="Protein kinase-like (PK-like)"/>
    <property type="match status" value="1"/>
</dbReference>
<reference evidence="3 4" key="2">
    <citation type="submission" date="2018-06" db="EMBL/GenBank/DDBJ databases">
        <authorList>
            <person name="Zhirakovskaya E."/>
        </authorList>
    </citation>
    <scope>NUCLEOTIDE SEQUENCE [LARGE SCALE GENOMIC DNA]</scope>
    <source>
        <strain evidence="3 4">FBKL4.011</strain>
    </source>
</reference>
<protein>
    <recommendedName>
        <fullName evidence="2">Aminoglycoside phosphotransferase domain-containing protein</fullName>
    </recommendedName>
</protein>
<dbReference type="Gene3D" id="3.90.1200.10">
    <property type="match status" value="1"/>
</dbReference>
<accession>A0A364K900</accession>
<dbReference type="InterPro" id="IPR002575">
    <property type="entry name" value="Aminoglycoside_PTrfase"/>
</dbReference>
<dbReference type="AlphaFoldDB" id="A0A364K900"/>
<dbReference type="EMBL" id="QJKK01000001">
    <property type="protein sequence ID" value="RAL26771.1"/>
    <property type="molecule type" value="Genomic_DNA"/>
</dbReference>
<dbReference type="InterPro" id="IPR050249">
    <property type="entry name" value="Pseudomonas-type_ThrB"/>
</dbReference>
<evidence type="ECO:0000256" key="1">
    <source>
        <dbReference type="ARBA" id="ARBA00038240"/>
    </source>
</evidence>
<gene>
    <name evidence="3" type="ORF">DL897_01580</name>
</gene>
<name>A0A364K900_9BACL</name>
<dbReference type="Proteomes" id="UP000251213">
    <property type="component" value="Unassembled WGS sequence"/>
</dbReference>
<dbReference type="InterPro" id="IPR011009">
    <property type="entry name" value="Kinase-like_dom_sf"/>
</dbReference>